<evidence type="ECO:0000313" key="11">
    <source>
        <dbReference type="EMBL" id="MBD1373796.1"/>
    </source>
</evidence>
<dbReference type="Pfam" id="PF02537">
    <property type="entry name" value="CRCB"/>
    <property type="match status" value="1"/>
</dbReference>
<keyword evidence="10" id="KW-0915">Sodium</keyword>
<keyword evidence="10" id="KW-0406">Ion transport</keyword>
<dbReference type="PANTHER" id="PTHR28259:SF1">
    <property type="entry name" value="FLUORIDE EXPORT PROTEIN 1-RELATED"/>
    <property type="match status" value="1"/>
</dbReference>
<dbReference type="GO" id="GO:0062054">
    <property type="term" value="F:fluoride channel activity"/>
    <property type="evidence" value="ECO:0007669"/>
    <property type="project" value="UniProtKB-UniRule"/>
</dbReference>
<feature type="binding site" evidence="10">
    <location>
        <position position="76"/>
    </location>
    <ligand>
        <name>Na(+)</name>
        <dbReference type="ChEBI" id="CHEBI:29101"/>
        <note>structural</note>
    </ligand>
</feature>
<keyword evidence="10" id="KW-0813">Transport</keyword>
<evidence type="ECO:0000256" key="5">
    <source>
        <dbReference type="ARBA" id="ARBA00023136"/>
    </source>
</evidence>
<evidence type="ECO:0000256" key="6">
    <source>
        <dbReference type="ARBA" id="ARBA00023303"/>
    </source>
</evidence>
<gene>
    <name evidence="10 11" type="primary">crcB</name>
    <name evidence="10" type="synonym">fluC</name>
    <name evidence="11" type="ORF">IC620_15740</name>
</gene>
<sequence length="119" mass="12984">MDLLAWLFIALGGGVGACLRFWLSQIFSKAIPPERFPIATLIINTIGSFGFGYSFSHMQNPSFAIIVTTGIMGGFTTFSTFAVENITLLEQKAYLRMISYILLSVGLGISAFLIGVRVH</sequence>
<feature type="binding site" evidence="10">
    <location>
        <position position="73"/>
    </location>
    <ligand>
        <name>Na(+)</name>
        <dbReference type="ChEBI" id="CHEBI:29101"/>
        <note>structural</note>
    </ligand>
</feature>
<comment type="function">
    <text evidence="9 10">Fluoride-specific ion channel. Important for reducing fluoride concentration in the cell, thus reducing its toxicity.</text>
</comment>
<comment type="caution">
    <text evidence="11">The sequence shown here is derived from an EMBL/GenBank/DDBJ whole genome shotgun (WGS) entry which is preliminary data.</text>
</comment>
<dbReference type="InterPro" id="IPR003691">
    <property type="entry name" value="FluC"/>
</dbReference>
<dbReference type="EMBL" id="JACXAH010000038">
    <property type="protein sequence ID" value="MBD1373796.1"/>
    <property type="molecule type" value="Genomic_DNA"/>
</dbReference>
<dbReference type="HAMAP" id="MF_00454">
    <property type="entry name" value="FluC"/>
    <property type="match status" value="1"/>
</dbReference>
<keyword evidence="12" id="KW-1185">Reference proteome</keyword>
<evidence type="ECO:0000256" key="10">
    <source>
        <dbReference type="HAMAP-Rule" id="MF_00454"/>
    </source>
</evidence>
<reference evidence="11" key="1">
    <citation type="submission" date="2020-09" db="EMBL/GenBank/DDBJ databases">
        <title>A novel bacterium of genus Hazenella, isolated from South China Sea.</title>
        <authorList>
            <person name="Huang H."/>
            <person name="Mo K."/>
            <person name="Hu Y."/>
        </authorList>
    </citation>
    <scope>NUCLEOTIDE SEQUENCE</scope>
    <source>
        <strain evidence="11">IB182357</strain>
    </source>
</reference>
<evidence type="ECO:0000256" key="8">
    <source>
        <dbReference type="ARBA" id="ARBA00035585"/>
    </source>
</evidence>
<comment type="similarity">
    <text evidence="7 10">Belongs to the fluoride channel Fluc/FEX (TC 1.A.43) family.</text>
</comment>
<evidence type="ECO:0000256" key="7">
    <source>
        <dbReference type="ARBA" id="ARBA00035120"/>
    </source>
</evidence>
<feature type="transmembrane region" description="Helical" evidence="10">
    <location>
        <begin position="62"/>
        <end position="83"/>
    </location>
</feature>
<evidence type="ECO:0000256" key="2">
    <source>
        <dbReference type="ARBA" id="ARBA00022475"/>
    </source>
</evidence>
<evidence type="ECO:0000256" key="4">
    <source>
        <dbReference type="ARBA" id="ARBA00022989"/>
    </source>
</evidence>
<protein>
    <recommendedName>
        <fullName evidence="10">Fluoride-specific ion channel FluC</fullName>
    </recommendedName>
</protein>
<evidence type="ECO:0000256" key="3">
    <source>
        <dbReference type="ARBA" id="ARBA00022692"/>
    </source>
</evidence>
<keyword evidence="2 10" id="KW-1003">Cell membrane</keyword>
<keyword evidence="3 10" id="KW-0812">Transmembrane</keyword>
<proteinExistence type="inferred from homology"/>
<organism evidence="11 12">
    <name type="scientific">Polycladospora coralii</name>
    <dbReference type="NCBI Taxonomy" id="2771432"/>
    <lineage>
        <taxon>Bacteria</taxon>
        <taxon>Bacillati</taxon>
        <taxon>Bacillota</taxon>
        <taxon>Bacilli</taxon>
        <taxon>Bacillales</taxon>
        <taxon>Thermoactinomycetaceae</taxon>
        <taxon>Polycladospora</taxon>
    </lineage>
</organism>
<evidence type="ECO:0000256" key="9">
    <source>
        <dbReference type="ARBA" id="ARBA00049940"/>
    </source>
</evidence>
<feature type="transmembrane region" description="Helical" evidence="10">
    <location>
        <begin position="35"/>
        <end position="56"/>
    </location>
</feature>
<dbReference type="AlphaFoldDB" id="A0A926N872"/>
<dbReference type="GO" id="GO:0046872">
    <property type="term" value="F:metal ion binding"/>
    <property type="evidence" value="ECO:0007669"/>
    <property type="project" value="UniProtKB-KW"/>
</dbReference>
<dbReference type="GO" id="GO:0005886">
    <property type="term" value="C:plasma membrane"/>
    <property type="evidence" value="ECO:0007669"/>
    <property type="project" value="UniProtKB-SubCell"/>
</dbReference>
<comment type="activity regulation">
    <text evidence="10">Na(+) is not transported, but it plays an essential structural role and its presence is essential for fluoride channel function.</text>
</comment>
<dbReference type="NCBIfam" id="TIGR00494">
    <property type="entry name" value="crcB"/>
    <property type="match status" value="1"/>
</dbReference>
<comment type="catalytic activity">
    <reaction evidence="8">
        <text>fluoride(in) = fluoride(out)</text>
        <dbReference type="Rhea" id="RHEA:76159"/>
        <dbReference type="ChEBI" id="CHEBI:17051"/>
    </reaction>
    <physiologicalReaction direction="left-to-right" evidence="8">
        <dbReference type="Rhea" id="RHEA:76160"/>
    </physiologicalReaction>
</comment>
<keyword evidence="6 10" id="KW-0407">Ion channel</keyword>
<feature type="transmembrane region" description="Helical" evidence="10">
    <location>
        <begin position="95"/>
        <end position="116"/>
    </location>
</feature>
<name>A0A926N872_9BACL</name>
<dbReference type="PANTHER" id="PTHR28259">
    <property type="entry name" value="FLUORIDE EXPORT PROTEIN 1-RELATED"/>
    <property type="match status" value="1"/>
</dbReference>
<dbReference type="GO" id="GO:0140114">
    <property type="term" value="P:cellular detoxification of fluoride"/>
    <property type="evidence" value="ECO:0007669"/>
    <property type="project" value="UniProtKB-UniRule"/>
</dbReference>
<evidence type="ECO:0000256" key="1">
    <source>
        <dbReference type="ARBA" id="ARBA00004651"/>
    </source>
</evidence>
<feature type="transmembrane region" description="Helical" evidence="10">
    <location>
        <begin position="6"/>
        <end position="23"/>
    </location>
</feature>
<keyword evidence="10" id="KW-0479">Metal-binding</keyword>
<dbReference type="Proteomes" id="UP000661691">
    <property type="component" value="Unassembled WGS sequence"/>
</dbReference>
<accession>A0A926N872</accession>
<evidence type="ECO:0000313" key="12">
    <source>
        <dbReference type="Proteomes" id="UP000661691"/>
    </source>
</evidence>
<dbReference type="RefSeq" id="WP_191140720.1">
    <property type="nucleotide sequence ID" value="NZ_JACXAG020000008.1"/>
</dbReference>
<keyword evidence="4 10" id="KW-1133">Transmembrane helix</keyword>
<comment type="subcellular location">
    <subcellularLocation>
        <location evidence="1 10">Cell membrane</location>
        <topology evidence="1 10">Multi-pass membrane protein</topology>
    </subcellularLocation>
</comment>
<keyword evidence="5 10" id="KW-0472">Membrane</keyword>